<name>A0A0B1Z2B2_9PSED</name>
<dbReference type="AlphaFoldDB" id="A0A0B1Z2B2"/>
<comment type="caution">
    <text evidence="1">The sequence shown here is derived from an EMBL/GenBank/DDBJ whole genome shotgun (WGS) entry which is preliminary data.</text>
</comment>
<reference evidence="2" key="1">
    <citation type="submission" date="2015-03" db="EMBL/GenBank/DDBJ databases">
        <title>Pseudomonas frederiksbergensis hydrocarbon degrader.</title>
        <authorList>
            <person name="Brown L.M."/>
            <person name="Ruiz O.N."/>
            <person name="Mueller S."/>
            <person name="Gunasekera T.S."/>
        </authorList>
    </citation>
    <scope>NUCLEOTIDE SEQUENCE [LARGE SCALE GENOMIC DNA]</scope>
    <source>
        <strain evidence="2">SI8</strain>
    </source>
</reference>
<proteinExistence type="predicted"/>
<dbReference type="EMBL" id="JQGJ01000004">
    <property type="protein sequence ID" value="KHK65169.1"/>
    <property type="molecule type" value="Genomic_DNA"/>
</dbReference>
<organism evidence="1 2">
    <name type="scientific">Pseudomonas frederiksbergensis</name>
    <dbReference type="NCBI Taxonomy" id="104087"/>
    <lineage>
        <taxon>Bacteria</taxon>
        <taxon>Pseudomonadati</taxon>
        <taxon>Pseudomonadota</taxon>
        <taxon>Gammaproteobacteria</taxon>
        <taxon>Pseudomonadales</taxon>
        <taxon>Pseudomonadaceae</taxon>
        <taxon>Pseudomonas</taxon>
    </lineage>
</organism>
<sequence length="61" mass="6833">MDCVMARRVQEVSLGLEASSRAGSFLPKPLMAHRLLESLVDAFSPIRVYVTSINQLRIVLF</sequence>
<dbReference type="Proteomes" id="UP000030949">
    <property type="component" value="Unassembled WGS sequence"/>
</dbReference>
<evidence type="ECO:0000313" key="1">
    <source>
        <dbReference type="EMBL" id="KHK65169.1"/>
    </source>
</evidence>
<evidence type="ECO:0000313" key="2">
    <source>
        <dbReference type="Proteomes" id="UP000030949"/>
    </source>
</evidence>
<protein>
    <submittedName>
        <fullName evidence="1">Uncharacterized protein</fullName>
    </submittedName>
</protein>
<accession>A0A0B1Z2B2</accession>
<gene>
    <name evidence="1" type="ORF">JZ00_08985</name>
</gene>